<sequence length="139" mass="15520">MARRTSQNEDNNIEVPPSTDLDRHPDSPEPRTPAPSESQDNNPIKRRKLTSGVWDHFTKIVESNGKEKAECNYCQAKLTGGSSAGTKHLWRHLNQCITKKGGMIHAKQGRLNFPSASSTQAARGVWIYNKNNCEHGLLK</sequence>
<dbReference type="Pfam" id="PF02892">
    <property type="entry name" value="zf-BED"/>
    <property type="match status" value="1"/>
</dbReference>
<dbReference type="EMBL" id="ADAS02000076">
    <property type="protein sequence ID" value="OAV91732.1"/>
    <property type="molecule type" value="Genomic_DNA"/>
</dbReference>
<dbReference type="OrthoDB" id="1900170at2759"/>
<dbReference type="Proteomes" id="UP000005240">
    <property type="component" value="Unassembled WGS sequence"/>
</dbReference>
<accession>A0A180GHD8</accession>
<dbReference type="EnsemblFungi" id="PTTG_27896-t43_1">
    <property type="protein sequence ID" value="PTTG_27896-t43_1-p1"/>
    <property type="gene ID" value="PTTG_27896"/>
</dbReference>
<reference evidence="7" key="2">
    <citation type="submission" date="2016-05" db="EMBL/GenBank/DDBJ databases">
        <title>Comparative analysis highlights variable genome content of wheat rusts and divergence of the mating loci.</title>
        <authorList>
            <person name="Cuomo C.A."/>
            <person name="Bakkeren G."/>
            <person name="Szabo L."/>
            <person name="Khalil H."/>
            <person name="Joly D."/>
            <person name="Goldberg J."/>
            <person name="Young S."/>
            <person name="Zeng Q."/>
            <person name="Fellers J."/>
        </authorList>
    </citation>
    <scope>NUCLEOTIDE SEQUENCE [LARGE SCALE GENOMIC DNA]</scope>
    <source>
        <strain evidence="7">1-1 BBBD Race 1</strain>
    </source>
</reference>
<reference evidence="8 9" key="3">
    <citation type="journal article" date="2017" name="G3 (Bethesda)">
        <title>Comparative analysis highlights variable genome content of wheat rusts and divergence of the mating loci.</title>
        <authorList>
            <person name="Cuomo C.A."/>
            <person name="Bakkeren G."/>
            <person name="Khalil H.B."/>
            <person name="Panwar V."/>
            <person name="Joly D."/>
            <person name="Linning R."/>
            <person name="Sakthikumar S."/>
            <person name="Song X."/>
            <person name="Adiconis X."/>
            <person name="Fan L."/>
            <person name="Goldberg J.M."/>
            <person name="Levin J.Z."/>
            <person name="Young S."/>
            <person name="Zeng Q."/>
            <person name="Anikster Y."/>
            <person name="Bruce M."/>
            <person name="Wang M."/>
            <person name="Yin C."/>
            <person name="McCallum B."/>
            <person name="Szabo L.J."/>
            <person name="Hulbert S."/>
            <person name="Chen X."/>
            <person name="Fellers J.P."/>
        </authorList>
    </citation>
    <scope>NUCLEOTIDE SEQUENCE</scope>
    <source>
        <strain evidence="9">Isolate 1-1 / race 1 (BBBD)</strain>
        <strain evidence="8">isolate 1-1 / race 1 (BBBD)</strain>
    </source>
</reference>
<dbReference type="GO" id="GO:0005634">
    <property type="term" value="C:nucleus"/>
    <property type="evidence" value="ECO:0007669"/>
    <property type="project" value="TreeGrafter"/>
</dbReference>
<evidence type="ECO:0000313" key="7">
    <source>
        <dbReference type="EMBL" id="OAV91732.1"/>
    </source>
</evidence>
<keyword evidence="9" id="KW-1185">Reference proteome</keyword>
<proteinExistence type="predicted"/>
<dbReference type="InterPro" id="IPR003656">
    <property type="entry name" value="Znf_BED"/>
</dbReference>
<evidence type="ECO:0000313" key="8">
    <source>
        <dbReference type="EnsemblFungi" id="PTTG_27896-t43_1-p1"/>
    </source>
</evidence>
<feature type="region of interest" description="Disordered" evidence="5">
    <location>
        <begin position="1"/>
        <end position="49"/>
    </location>
</feature>
<evidence type="ECO:0000256" key="5">
    <source>
        <dbReference type="SAM" id="MobiDB-lite"/>
    </source>
</evidence>
<keyword evidence="1" id="KW-0479">Metal-binding</keyword>
<feature type="compositionally biased region" description="Basic and acidic residues" evidence="5">
    <location>
        <begin position="20"/>
        <end position="29"/>
    </location>
</feature>
<keyword evidence="3" id="KW-0862">Zinc</keyword>
<feature type="domain" description="BED-type" evidence="6">
    <location>
        <begin position="48"/>
        <end position="93"/>
    </location>
</feature>
<feature type="compositionally biased region" description="Polar residues" evidence="5">
    <location>
        <begin position="1"/>
        <end position="10"/>
    </location>
</feature>
<gene>
    <name evidence="7" type="ORF">PTTG_27896</name>
</gene>
<dbReference type="PANTHER" id="PTHR34396:SF25">
    <property type="entry name" value="BOUNDARY ELEMENT ASSOCIATED FACTOR"/>
    <property type="match status" value="1"/>
</dbReference>
<keyword evidence="2 4" id="KW-0863">Zinc-finger</keyword>
<dbReference type="GO" id="GO:0008270">
    <property type="term" value="F:zinc ion binding"/>
    <property type="evidence" value="ECO:0007669"/>
    <property type="project" value="UniProtKB-KW"/>
</dbReference>
<reference evidence="7" key="1">
    <citation type="submission" date="2009-11" db="EMBL/GenBank/DDBJ databases">
        <authorList>
            <consortium name="The Broad Institute Genome Sequencing Platform"/>
            <person name="Ward D."/>
            <person name="Feldgarden M."/>
            <person name="Earl A."/>
            <person name="Young S.K."/>
            <person name="Zeng Q."/>
            <person name="Koehrsen M."/>
            <person name="Alvarado L."/>
            <person name="Berlin A."/>
            <person name="Bochicchio J."/>
            <person name="Borenstein D."/>
            <person name="Chapman S.B."/>
            <person name="Chen Z."/>
            <person name="Engels R."/>
            <person name="Freedman E."/>
            <person name="Gellesch M."/>
            <person name="Goldberg J."/>
            <person name="Griggs A."/>
            <person name="Gujja S."/>
            <person name="Heilman E."/>
            <person name="Heiman D."/>
            <person name="Hepburn T."/>
            <person name="Howarth C."/>
            <person name="Jen D."/>
            <person name="Larson L."/>
            <person name="Lewis B."/>
            <person name="Mehta T."/>
            <person name="Park D."/>
            <person name="Pearson M."/>
            <person name="Roberts A."/>
            <person name="Saif S."/>
            <person name="Shea T."/>
            <person name="Shenoy N."/>
            <person name="Sisk P."/>
            <person name="Stolte C."/>
            <person name="Sykes S."/>
            <person name="Thomson T."/>
            <person name="Walk T."/>
            <person name="White J."/>
            <person name="Yandava C."/>
            <person name="Izard J."/>
            <person name="Baranova O.V."/>
            <person name="Blanton J.M."/>
            <person name="Tanner A.C."/>
            <person name="Dewhirst F.E."/>
            <person name="Haas B."/>
            <person name="Nusbaum C."/>
            <person name="Birren B."/>
        </authorList>
    </citation>
    <scope>NUCLEOTIDE SEQUENCE [LARGE SCALE GENOMIC DNA]</scope>
    <source>
        <strain evidence="7">1-1 BBBD Race 1</strain>
    </source>
</reference>
<reference evidence="8" key="4">
    <citation type="submission" date="2025-05" db="UniProtKB">
        <authorList>
            <consortium name="EnsemblFungi"/>
        </authorList>
    </citation>
    <scope>IDENTIFICATION</scope>
    <source>
        <strain evidence="8">isolate 1-1 / race 1 (BBBD)</strain>
    </source>
</reference>
<evidence type="ECO:0000256" key="1">
    <source>
        <dbReference type="ARBA" id="ARBA00022723"/>
    </source>
</evidence>
<name>A0A180GHD8_PUCT1</name>
<organism evidence="7">
    <name type="scientific">Puccinia triticina (isolate 1-1 / race 1 (BBBD))</name>
    <name type="common">Brown leaf rust fungus</name>
    <dbReference type="NCBI Taxonomy" id="630390"/>
    <lineage>
        <taxon>Eukaryota</taxon>
        <taxon>Fungi</taxon>
        <taxon>Dikarya</taxon>
        <taxon>Basidiomycota</taxon>
        <taxon>Pucciniomycotina</taxon>
        <taxon>Pucciniomycetes</taxon>
        <taxon>Pucciniales</taxon>
        <taxon>Pucciniaceae</taxon>
        <taxon>Puccinia</taxon>
    </lineage>
</organism>
<dbReference type="SMART" id="SM00614">
    <property type="entry name" value="ZnF_BED"/>
    <property type="match status" value="1"/>
</dbReference>
<dbReference type="PROSITE" id="PS50808">
    <property type="entry name" value="ZF_BED"/>
    <property type="match status" value="1"/>
</dbReference>
<evidence type="ECO:0000256" key="3">
    <source>
        <dbReference type="ARBA" id="ARBA00022833"/>
    </source>
</evidence>
<dbReference type="AlphaFoldDB" id="A0A180GHD8"/>
<evidence type="ECO:0000256" key="2">
    <source>
        <dbReference type="ARBA" id="ARBA00022771"/>
    </source>
</evidence>
<dbReference type="GO" id="GO:0006357">
    <property type="term" value="P:regulation of transcription by RNA polymerase II"/>
    <property type="evidence" value="ECO:0007669"/>
    <property type="project" value="TreeGrafter"/>
</dbReference>
<dbReference type="PANTHER" id="PTHR34396">
    <property type="entry name" value="OS03G0264950 PROTEIN-RELATED"/>
    <property type="match status" value="1"/>
</dbReference>
<dbReference type="InterPro" id="IPR053031">
    <property type="entry name" value="Cuticle_assoc_protein"/>
</dbReference>
<dbReference type="GO" id="GO:1990837">
    <property type="term" value="F:sequence-specific double-stranded DNA binding"/>
    <property type="evidence" value="ECO:0007669"/>
    <property type="project" value="TreeGrafter"/>
</dbReference>
<evidence type="ECO:0000259" key="6">
    <source>
        <dbReference type="PROSITE" id="PS50808"/>
    </source>
</evidence>
<evidence type="ECO:0000256" key="4">
    <source>
        <dbReference type="PROSITE-ProRule" id="PRU00027"/>
    </source>
</evidence>
<dbReference type="SUPFAM" id="SSF57667">
    <property type="entry name" value="beta-beta-alpha zinc fingers"/>
    <property type="match status" value="1"/>
</dbReference>
<protein>
    <submittedName>
        <fullName evidence="8">BED-type domain-containing protein</fullName>
    </submittedName>
</protein>
<dbReference type="VEuPathDB" id="FungiDB:PTTG_27896"/>
<evidence type="ECO:0000313" key="9">
    <source>
        <dbReference type="Proteomes" id="UP000005240"/>
    </source>
</evidence>
<dbReference type="InterPro" id="IPR036236">
    <property type="entry name" value="Znf_C2H2_sf"/>
</dbReference>